<feature type="binding site" evidence="6">
    <location>
        <position position="193"/>
    </location>
    <ligand>
        <name>S-adenosyl-L-methionine</name>
        <dbReference type="ChEBI" id="CHEBI:59789"/>
    </ligand>
</feature>
<evidence type="ECO:0000256" key="2">
    <source>
        <dbReference type="ARBA" id="ARBA00022603"/>
    </source>
</evidence>
<comment type="caution">
    <text evidence="6">Lacks conserved residue(s) required for the propagation of feature annotation.</text>
</comment>
<keyword evidence="3 6" id="KW-0808">Transferase</keyword>
<dbReference type="AlphaFoldDB" id="A0A150IU42"/>
<keyword evidence="2 6" id="KW-0489">Methyltransferase</keyword>
<evidence type="ECO:0000313" key="8">
    <source>
        <dbReference type="EMBL" id="KYC45079.1"/>
    </source>
</evidence>
<dbReference type="GO" id="GO:0003723">
    <property type="term" value="F:RNA binding"/>
    <property type="evidence" value="ECO:0007669"/>
    <property type="project" value="UniProtKB-UniRule"/>
</dbReference>
<evidence type="ECO:0000256" key="4">
    <source>
        <dbReference type="ARBA" id="ARBA00022691"/>
    </source>
</evidence>
<dbReference type="PANTHER" id="PTHR22807">
    <property type="entry name" value="NOP2 YEAST -RELATED NOL1/NOP2/FMU SUN DOMAIN-CONTAINING"/>
    <property type="match status" value="1"/>
</dbReference>
<keyword evidence="5 6" id="KW-0694">RNA-binding</keyword>
<dbReference type="Gene3D" id="3.40.50.150">
    <property type="entry name" value="Vaccinia Virus protein VP39"/>
    <property type="match status" value="1"/>
</dbReference>
<dbReference type="PATRIC" id="fig|1706436.3.peg.1191"/>
<comment type="similarity">
    <text evidence="6">Belongs to the class I-like SAM-binding methyltransferase superfamily. RsmB/NOP family.</text>
</comment>
<dbReference type="PATRIC" id="fig|1706438.3.peg.226"/>
<dbReference type="Gene3D" id="3.30.70.1170">
    <property type="entry name" value="Sun protein, domain 3"/>
    <property type="match status" value="1"/>
</dbReference>
<dbReference type="EMBL" id="LNGF01000003">
    <property type="protein sequence ID" value="KYC48529.1"/>
    <property type="molecule type" value="Genomic_DNA"/>
</dbReference>
<evidence type="ECO:0000256" key="3">
    <source>
        <dbReference type="ARBA" id="ARBA00022679"/>
    </source>
</evidence>
<accession>A0A150IJB3</accession>
<dbReference type="PRINTS" id="PR02008">
    <property type="entry name" value="RCMTFAMILY"/>
</dbReference>
<feature type="active site" description="Nucleophile" evidence="6">
    <location>
        <position position="246"/>
    </location>
</feature>
<dbReference type="InterPro" id="IPR029063">
    <property type="entry name" value="SAM-dependent_MTases_sf"/>
</dbReference>
<accession>A0A150J246</accession>
<dbReference type="InterPro" id="IPR011023">
    <property type="entry name" value="Nop2p"/>
</dbReference>
<evidence type="ECO:0000259" key="7">
    <source>
        <dbReference type="PROSITE" id="PS51686"/>
    </source>
</evidence>
<evidence type="ECO:0000313" key="12">
    <source>
        <dbReference type="Proteomes" id="UP000092401"/>
    </source>
</evidence>
<evidence type="ECO:0000313" key="10">
    <source>
        <dbReference type="EMBL" id="KYC51301.1"/>
    </source>
</evidence>
<proteinExistence type="inferred from homology"/>
<dbReference type="EMBL" id="LNJC01000002">
    <property type="protein sequence ID" value="KYC51301.1"/>
    <property type="molecule type" value="Genomic_DNA"/>
</dbReference>
<dbReference type="InterPro" id="IPR023267">
    <property type="entry name" value="RCMT"/>
</dbReference>
<dbReference type="EMBL" id="LNGE01000031">
    <property type="protein sequence ID" value="KYC45079.1"/>
    <property type="molecule type" value="Genomic_DNA"/>
</dbReference>
<feature type="binding site" evidence="6">
    <location>
        <position position="149"/>
    </location>
    <ligand>
        <name>S-adenosyl-L-methionine</name>
        <dbReference type="ChEBI" id="CHEBI:59789"/>
    </ligand>
</feature>
<dbReference type="Proteomes" id="UP000092401">
    <property type="component" value="Unassembled WGS sequence"/>
</dbReference>
<dbReference type="InterPro" id="IPR001678">
    <property type="entry name" value="MeTrfase_RsmB-F_NOP2_dom"/>
</dbReference>
<dbReference type="PROSITE" id="PS51686">
    <property type="entry name" value="SAM_MT_RSMB_NOP"/>
    <property type="match status" value="1"/>
</dbReference>
<organism evidence="9 11">
    <name type="scientific">Candidatus Methanofastidiosum methylothiophilum</name>
    <dbReference type="NCBI Taxonomy" id="1705564"/>
    <lineage>
        <taxon>Archaea</taxon>
        <taxon>Methanobacteriati</taxon>
        <taxon>Methanobacteriota</taxon>
        <taxon>Stenosarchaea group</taxon>
        <taxon>Candidatus Methanofastidiosia</taxon>
        <taxon>Candidatus Methanofastidiosales</taxon>
        <taxon>Candidatus Methanofastidiosaceae</taxon>
        <taxon>Candidatus Methanofastidiosum</taxon>
    </lineage>
</organism>
<dbReference type="GO" id="GO:0030488">
    <property type="term" value="P:tRNA methylation"/>
    <property type="evidence" value="ECO:0007669"/>
    <property type="project" value="TreeGrafter"/>
</dbReference>
<dbReference type="EC" id="2.1.1.-" evidence="9"/>
<evidence type="ECO:0000256" key="6">
    <source>
        <dbReference type="PROSITE-ProRule" id="PRU01023"/>
    </source>
</evidence>
<dbReference type="GO" id="GO:0016428">
    <property type="term" value="F:tRNA (cytidine-5-)-methyltransferase activity"/>
    <property type="evidence" value="ECO:0007669"/>
    <property type="project" value="TreeGrafter"/>
</dbReference>
<accession>A0A150IU42</accession>
<comment type="caution">
    <text evidence="9">The sequence shown here is derived from an EMBL/GenBank/DDBJ whole genome shotgun (WGS) entry which is preliminary data.</text>
</comment>
<dbReference type="Pfam" id="PF17125">
    <property type="entry name" value="Methyltr_RsmF_N"/>
    <property type="match status" value="1"/>
</dbReference>
<name>A0A150IU42_9EURY</name>
<protein>
    <submittedName>
        <fullName evidence="9">tRNA (Cytosine(48)-C(5))-methyltransferase</fullName>
        <ecNumber evidence="9">2.1.1.-</ecNumber>
    </submittedName>
</protein>
<gene>
    <name evidence="9" type="primary">trm4</name>
    <name evidence="8" type="ORF">APG10_01174</name>
    <name evidence="9" type="ORF">APG11_00200</name>
    <name evidence="10" type="ORF">APG12_00226</name>
</gene>
<dbReference type="InterPro" id="IPR049560">
    <property type="entry name" value="MeTrfase_RsmB-F_NOP2_cat"/>
</dbReference>
<feature type="domain" description="SAM-dependent MTase RsmB/NOP-type" evidence="7">
    <location>
        <begin position="36"/>
        <end position="320"/>
    </location>
</feature>
<reference evidence="11 12" key="1">
    <citation type="journal article" date="2016" name="ISME J.">
        <title>Chasing the elusive Euryarchaeota class WSA2: genomes reveal a uniquely fastidious methyl-reducing methanogen.</title>
        <authorList>
            <person name="Nobu M.K."/>
            <person name="Narihiro T."/>
            <person name="Kuroda K."/>
            <person name="Mei R."/>
            <person name="Liu W.T."/>
        </authorList>
    </citation>
    <scope>NUCLEOTIDE SEQUENCE [LARGE SCALE GENOMIC DNA]</scope>
    <source>
        <strain evidence="8">B03fssc0709_Meth_Bin005</strain>
        <strain evidence="9">B15fssc0709_Meth_Bin003</strain>
        <strain evidence="10">BMIXfssc0709_Meth_Bin006</strain>
    </source>
</reference>
<keyword evidence="4 6" id="KW-0949">S-adenosyl-L-methionine</keyword>
<dbReference type="Proteomes" id="UP000092403">
    <property type="component" value="Unassembled WGS sequence"/>
</dbReference>
<dbReference type="NCBIfam" id="TIGR00446">
    <property type="entry name" value="nop2p"/>
    <property type="match status" value="1"/>
</dbReference>
<evidence type="ECO:0000313" key="9">
    <source>
        <dbReference type="EMBL" id="KYC48529.1"/>
    </source>
</evidence>
<keyword evidence="1" id="KW-0963">Cytoplasm</keyword>
<feature type="binding site" evidence="6">
    <location>
        <begin position="125"/>
        <end position="131"/>
    </location>
    <ligand>
        <name>S-adenosyl-L-methionine</name>
        <dbReference type="ChEBI" id="CHEBI:59789"/>
    </ligand>
</feature>
<dbReference type="PATRIC" id="fig|1706437.3.peg.199"/>
<dbReference type="Proteomes" id="UP000091929">
    <property type="component" value="Unassembled WGS sequence"/>
</dbReference>
<evidence type="ECO:0000313" key="11">
    <source>
        <dbReference type="Proteomes" id="UP000091929"/>
    </source>
</evidence>
<evidence type="ECO:0000256" key="5">
    <source>
        <dbReference type="ARBA" id="ARBA00022884"/>
    </source>
</evidence>
<evidence type="ECO:0000256" key="1">
    <source>
        <dbReference type="ARBA" id="ARBA00022490"/>
    </source>
</evidence>
<sequence length="320" mass="36109">MFVDLMKLSDVAREYGYNFDNLKRYNDMFGEKLPEFLEANEKENKDSIRVNTIKISRNELYERLTEKGFSLKGIHDFGFTIEESKFSISSTEENLLGYFYIQGVAEMIVSPILSPTKDDFVVDMCAAPGGKTTHLSSIMENEGVIYAFDINKRRLSALKNNIARLGCLNIAVFNLSGEQITKINQAPDKILLDAPCTGSGIMRKDSLRKSLKTTHDVIFLSEIQKKLLKAAIDSLKSGGTLLYTTCSLEPEENEFVIQWALDNFDINLMKIDTDIDGIPLEKGFTEIFGRKLSDEISLCRRSLPHIHNTNGLFMAKISKS</sequence>
<dbReference type="SUPFAM" id="SSF53335">
    <property type="entry name" value="S-adenosyl-L-methionine-dependent methyltransferases"/>
    <property type="match status" value="1"/>
</dbReference>
<dbReference type="InterPro" id="IPR031341">
    <property type="entry name" value="Methyltr_RsmF_N"/>
</dbReference>
<dbReference type="Pfam" id="PF01189">
    <property type="entry name" value="Methyltr_RsmB-F"/>
    <property type="match status" value="1"/>
</dbReference>
<dbReference type="PANTHER" id="PTHR22807:SF74">
    <property type="entry name" value="TRNA (CYTOSINE(48)-C(5))-METHYLTRANSFERASE"/>
    <property type="match status" value="1"/>
</dbReference>